<proteinExistence type="predicted"/>
<organism evidence="2 3">
    <name type="scientific">Sphingomonas hankookensis</name>
    <dbReference type="NCBI Taxonomy" id="563996"/>
    <lineage>
        <taxon>Bacteria</taxon>
        <taxon>Pseudomonadati</taxon>
        <taxon>Pseudomonadota</taxon>
        <taxon>Alphaproteobacteria</taxon>
        <taxon>Sphingomonadales</taxon>
        <taxon>Sphingomonadaceae</taxon>
        <taxon>Sphingomonas</taxon>
    </lineage>
</organism>
<sequence>MSDAHALATRDGITDDIAYLRAAYPRGDWAKHVNFGQLCDFWLHVHQSLRTEGGAVEGIIADFREGRLDAQAFPHRFVPALNQFLGHLDGHHRIEDAVYFPKFRALDPRMQRGFDLLEADHHAIHDALETTLGSARGLLASLSEPNRDARVVDTHADHAALLTRLLLRHLADEEDLVIPAMLEHGERRVG</sequence>
<protein>
    <submittedName>
        <fullName evidence="2">Hemerythrin</fullName>
    </submittedName>
</protein>
<comment type="caution">
    <text evidence="2">The sequence shown here is derived from an EMBL/GenBank/DDBJ whole genome shotgun (WGS) entry which is preliminary data.</text>
</comment>
<gene>
    <name evidence="2" type="ORF">AVT10_12395</name>
</gene>
<evidence type="ECO:0000313" key="2">
    <source>
        <dbReference type="EMBL" id="KZE16289.1"/>
    </source>
</evidence>
<dbReference type="EMBL" id="LQQO01000008">
    <property type="protein sequence ID" value="KZE16289.1"/>
    <property type="molecule type" value="Genomic_DNA"/>
</dbReference>
<keyword evidence="3" id="KW-1185">Reference proteome</keyword>
<feature type="domain" description="Hemerythrin-like" evidence="1">
    <location>
        <begin position="40"/>
        <end position="180"/>
    </location>
</feature>
<evidence type="ECO:0000313" key="3">
    <source>
        <dbReference type="Proteomes" id="UP000076609"/>
    </source>
</evidence>
<evidence type="ECO:0000259" key="1">
    <source>
        <dbReference type="Pfam" id="PF01814"/>
    </source>
</evidence>
<dbReference type="Proteomes" id="UP000076609">
    <property type="component" value="Unassembled WGS sequence"/>
</dbReference>
<dbReference type="Pfam" id="PF01814">
    <property type="entry name" value="Hemerythrin"/>
    <property type="match status" value="1"/>
</dbReference>
<dbReference type="RefSeq" id="WP_066689455.1">
    <property type="nucleotide sequence ID" value="NZ_CP117025.1"/>
</dbReference>
<name>A0ABR5YE53_9SPHN</name>
<reference evidence="3" key="1">
    <citation type="submission" date="2016-01" db="EMBL/GenBank/DDBJ databases">
        <title>Draft genome of Chromobacterium sp. F49.</title>
        <authorList>
            <person name="Hong K.W."/>
        </authorList>
    </citation>
    <scope>NUCLEOTIDE SEQUENCE [LARGE SCALE GENOMIC DNA]</scope>
    <source>
        <strain evidence="3">CN3</strain>
    </source>
</reference>
<accession>A0ABR5YE53</accession>
<dbReference type="Gene3D" id="1.20.120.520">
    <property type="entry name" value="nmb1532 protein domain like"/>
    <property type="match status" value="1"/>
</dbReference>
<dbReference type="InterPro" id="IPR012312">
    <property type="entry name" value="Hemerythrin-like"/>
</dbReference>